<dbReference type="Proteomes" id="UP000799424">
    <property type="component" value="Unassembled WGS sequence"/>
</dbReference>
<organism evidence="3 4">
    <name type="scientific">Ophiobolus disseminans</name>
    <dbReference type="NCBI Taxonomy" id="1469910"/>
    <lineage>
        <taxon>Eukaryota</taxon>
        <taxon>Fungi</taxon>
        <taxon>Dikarya</taxon>
        <taxon>Ascomycota</taxon>
        <taxon>Pezizomycotina</taxon>
        <taxon>Dothideomycetes</taxon>
        <taxon>Pleosporomycetidae</taxon>
        <taxon>Pleosporales</taxon>
        <taxon>Pleosporineae</taxon>
        <taxon>Phaeosphaeriaceae</taxon>
        <taxon>Ophiobolus</taxon>
    </lineage>
</organism>
<dbReference type="EMBL" id="MU006219">
    <property type="protein sequence ID" value="KAF2830570.1"/>
    <property type="molecule type" value="Genomic_DNA"/>
</dbReference>
<keyword evidence="2" id="KW-0472">Membrane</keyword>
<feature type="region of interest" description="Disordered" evidence="1">
    <location>
        <begin position="1"/>
        <end position="24"/>
    </location>
</feature>
<keyword evidence="2" id="KW-0812">Transmembrane</keyword>
<keyword evidence="4" id="KW-1185">Reference proteome</keyword>
<evidence type="ECO:0000313" key="4">
    <source>
        <dbReference type="Proteomes" id="UP000799424"/>
    </source>
</evidence>
<gene>
    <name evidence="3" type="ORF">CC86DRAFT_163193</name>
</gene>
<evidence type="ECO:0000256" key="1">
    <source>
        <dbReference type="SAM" id="MobiDB-lite"/>
    </source>
</evidence>
<accession>A0A6A7AB83</accession>
<dbReference type="OrthoDB" id="4160064at2759"/>
<reference evidence="3" key="1">
    <citation type="journal article" date="2020" name="Stud. Mycol.">
        <title>101 Dothideomycetes genomes: a test case for predicting lifestyles and emergence of pathogens.</title>
        <authorList>
            <person name="Haridas S."/>
            <person name="Albert R."/>
            <person name="Binder M."/>
            <person name="Bloem J."/>
            <person name="Labutti K."/>
            <person name="Salamov A."/>
            <person name="Andreopoulos B."/>
            <person name="Baker S."/>
            <person name="Barry K."/>
            <person name="Bills G."/>
            <person name="Bluhm B."/>
            <person name="Cannon C."/>
            <person name="Castanera R."/>
            <person name="Culley D."/>
            <person name="Daum C."/>
            <person name="Ezra D."/>
            <person name="Gonzalez J."/>
            <person name="Henrissat B."/>
            <person name="Kuo A."/>
            <person name="Liang C."/>
            <person name="Lipzen A."/>
            <person name="Lutzoni F."/>
            <person name="Magnuson J."/>
            <person name="Mondo S."/>
            <person name="Nolan M."/>
            <person name="Ohm R."/>
            <person name="Pangilinan J."/>
            <person name="Park H.-J."/>
            <person name="Ramirez L."/>
            <person name="Alfaro M."/>
            <person name="Sun H."/>
            <person name="Tritt A."/>
            <person name="Yoshinaga Y."/>
            <person name="Zwiers L.-H."/>
            <person name="Turgeon B."/>
            <person name="Goodwin S."/>
            <person name="Spatafora J."/>
            <person name="Crous P."/>
            <person name="Grigoriev I."/>
        </authorList>
    </citation>
    <scope>NUCLEOTIDE SEQUENCE</scope>
    <source>
        <strain evidence="3">CBS 113818</strain>
    </source>
</reference>
<feature type="transmembrane region" description="Helical" evidence="2">
    <location>
        <begin position="134"/>
        <end position="154"/>
    </location>
</feature>
<dbReference type="AlphaFoldDB" id="A0A6A7AB83"/>
<sequence length="157" mass="15886">MPHSDRADSNDPLLGSSPKLTSDRALQPISPTTQAIVKVLTLIRVVTGAACLVAPRYTCALFRISVPAEQAIVVRMVGIRDVVFGGLLITAEDKDSGDGGRREMRRAIWAGIAVDAVDIASLAFGVAVGQIGNATGGLLGAAAVGALGLGAVGLGGL</sequence>
<protein>
    <submittedName>
        <fullName evidence="3">Uncharacterized protein</fullName>
    </submittedName>
</protein>
<evidence type="ECO:0000256" key="2">
    <source>
        <dbReference type="SAM" id="Phobius"/>
    </source>
</evidence>
<evidence type="ECO:0000313" key="3">
    <source>
        <dbReference type="EMBL" id="KAF2830570.1"/>
    </source>
</evidence>
<name>A0A6A7AB83_9PLEO</name>
<proteinExistence type="predicted"/>
<feature type="transmembrane region" description="Helical" evidence="2">
    <location>
        <begin position="107"/>
        <end position="128"/>
    </location>
</feature>
<keyword evidence="2" id="KW-1133">Transmembrane helix</keyword>